<evidence type="ECO:0000313" key="3">
    <source>
        <dbReference type="EMBL" id="KKN91878.1"/>
    </source>
</evidence>
<name>A0A0F9XIT4_9ZZZZ</name>
<gene>
    <name evidence="3" type="ORF">LCGC14_0213530</name>
</gene>
<dbReference type="CDD" id="cd05233">
    <property type="entry name" value="SDR_c"/>
    <property type="match status" value="1"/>
</dbReference>
<organism evidence="3">
    <name type="scientific">marine sediment metagenome</name>
    <dbReference type="NCBI Taxonomy" id="412755"/>
    <lineage>
        <taxon>unclassified sequences</taxon>
        <taxon>metagenomes</taxon>
        <taxon>ecological metagenomes</taxon>
    </lineage>
</organism>
<comment type="similarity">
    <text evidence="1">Belongs to the short-chain dehydrogenases/reductases (SDR) family.</text>
</comment>
<dbReference type="InterPro" id="IPR036291">
    <property type="entry name" value="NAD(P)-bd_dom_sf"/>
</dbReference>
<comment type="caution">
    <text evidence="3">The sequence shown here is derived from an EMBL/GenBank/DDBJ whole genome shotgun (WGS) entry which is preliminary data.</text>
</comment>
<dbReference type="InterPro" id="IPR002347">
    <property type="entry name" value="SDR_fam"/>
</dbReference>
<reference evidence="3" key="1">
    <citation type="journal article" date="2015" name="Nature">
        <title>Complex archaea that bridge the gap between prokaryotes and eukaryotes.</title>
        <authorList>
            <person name="Spang A."/>
            <person name="Saw J.H."/>
            <person name="Jorgensen S.L."/>
            <person name="Zaremba-Niedzwiedzka K."/>
            <person name="Martijn J."/>
            <person name="Lind A.E."/>
            <person name="van Eijk R."/>
            <person name="Schleper C."/>
            <person name="Guy L."/>
            <person name="Ettema T.J."/>
        </authorList>
    </citation>
    <scope>NUCLEOTIDE SEQUENCE</scope>
</reference>
<dbReference type="PANTHER" id="PTHR43391:SF26">
    <property type="entry name" value="BLL7251 PROTEIN"/>
    <property type="match status" value="1"/>
</dbReference>
<evidence type="ECO:0000256" key="2">
    <source>
        <dbReference type="ARBA" id="ARBA00023002"/>
    </source>
</evidence>
<accession>A0A0F9XIT4</accession>
<dbReference type="FunFam" id="3.40.50.720:FF:000084">
    <property type="entry name" value="Short-chain dehydrogenase reductase"/>
    <property type="match status" value="1"/>
</dbReference>
<sequence>MQHLMGKTAVVTGAASGLGLAMAGAFCREGMRVVLADLPSPALTEAAHSLSDKGFAVLGVAVDVADAASVDALARRSIEHFGRVDVLCNNAGIAGDLPRESWEHDLANWRRVLDVNLMGVIHGIHSFIPLMLGQPDGHVINTASMGGLVALPYLAPYAASKAALIALSESLELELNALGANISVSVLCPGMVQTGLTRPGMDHSVCTAAPPSAPAQEFYQGTQKSAVQATVSADDVARKAIEGMRNGQFFILSHGGTLATAQKRWQRLQGNFTLQQEPQA</sequence>
<evidence type="ECO:0000256" key="1">
    <source>
        <dbReference type="ARBA" id="ARBA00006484"/>
    </source>
</evidence>
<keyword evidence="2" id="KW-0560">Oxidoreductase</keyword>
<dbReference type="GO" id="GO:0016491">
    <property type="term" value="F:oxidoreductase activity"/>
    <property type="evidence" value="ECO:0007669"/>
    <property type="project" value="UniProtKB-KW"/>
</dbReference>
<dbReference type="EMBL" id="LAZR01000099">
    <property type="protein sequence ID" value="KKN91878.1"/>
    <property type="molecule type" value="Genomic_DNA"/>
</dbReference>
<evidence type="ECO:0008006" key="4">
    <source>
        <dbReference type="Google" id="ProtNLM"/>
    </source>
</evidence>
<protein>
    <recommendedName>
        <fullName evidence="4">Short-chain dehydrogenase/reductase SDR</fullName>
    </recommendedName>
</protein>
<dbReference type="PRINTS" id="PR00081">
    <property type="entry name" value="GDHRDH"/>
</dbReference>
<dbReference type="PRINTS" id="PR00080">
    <property type="entry name" value="SDRFAMILY"/>
</dbReference>
<proteinExistence type="inferred from homology"/>
<dbReference type="Gene3D" id="3.40.50.720">
    <property type="entry name" value="NAD(P)-binding Rossmann-like Domain"/>
    <property type="match status" value="1"/>
</dbReference>
<dbReference type="PANTHER" id="PTHR43391">
    <property type="entry name" value="RETINOL DEHYDROGENASE-RELATED"/>
    <property type="match status" value="1"/>
</dbReference>
<dbReference type="AlphaFoldDB" id="A0A0F9XIT4"/>
<dbReference type="SUPFAM" id="SSF51735">
    <property type="entry name" value="NAD(P)-binding Rossmann-fold domains"/>
    <property type="match status" value="1"/>
</dbReference>
<dbReference type="Pfam" id="PF00106">
    <property type="entry name" value="adh_short"/>
    <property type="match status" value="1"/>
</dbReference>